<dbReference type="PROSITE" id="PS50110">
    <property type="entry name" value="RESPONSE_REGULATORY"/>
    <property type="match status" value="1"/>
</dbReference>
<sequence>MPHPHLIYLVDDDADYRFLVQQVFKMFLPNHQVRFFSDGSELAGNLEALANGQTASPRVIILDIDMPGLNGFQTLGKLKQHPYWQTVPVIMMTNRDQAEFRQESFRLGADAFSLKPMSLPDIKAAMTEICEHEGDFIKLYSE</sequence>
<evidence type="ECO:0000313" key="5">
    <source>
        <dbReference type="Proteomes" id="UP000323994"/>
    </source>
</evidence>
<comment type="caution">
    <text evidence="4">The sequence shown here is derived from an EMBL/GenBank/DDBJ whole genome shotgun (WGS) entry which is preliminary data.</text>
</comment>
<dbReference type="SMART" id="SM00448">
    <property type="entry name" value="REC"/>
    <property type="match status" value="1"/>
</dbReference>
<dbReference type="InterPro" id="IPR001789">
    <property type="entry name" value="Sig_transdc_resp-reg_receiver"/>
</dbReference>
<keyword evidence="1 2" id="KW-0597">Phosphoprotein</keyword>
<dbReference type="OrthoDB" id="673187at2"/>
<dbReference type="InterPro" id="IPR050595">
    <property type="entry name" value="Bact_response_regulator"/>
</dbReference>
<accession>A0A5M8QQE6</accession>
<protein>
    <submittedName>
        <fullName evidence="4">Response regulator</fullName>
    </submittedName>
</protein>
<proteinExistence type="predicted"/>
<evidence type="ECO:0000313" key="4">
    <source>
        <dbReference type="EMBL" id="KAA6438309.1"/>
    </source>
</evidence>
<evidence type="ECO:0000259" key="3">
    <source>
        <dbReference type="PROSITE" id="PS50110"/>
    </source>
</evidence>
<dbReference type="InterPro" id="IPR011006">
    <property type="entry name" value="CheY-like_superfamily"/>
</dbReference>
<reference evidence="4 5" key="1">
    <citation type="submission" date="2019-05" db="EMBL/GenBank/DDBJ databases">
        <authorList>
            <person name="Qu J.-H."/>
        </authorList>
    </citation>
    <scope>NUCLEOTIDE SEQUENCE [LARGE SCALE GENOMIC DNA]</scope>
    <source>
        <strain evidence="4 5">NS28</strain>
    </source>
</reference>
<dbReference type="PANTHER" id="PTHR44591:SF3">
    <property type="entry name" value="RESPONSE REGULATORY DOMAIN-CONTAINING PROTEIN"/>
    <property type="match status" value="1"/>
</dbReference>
<dbReference type="EMBL" id="VBSN01000049">
    <property type="protein sequence ID" value="KAA6438309.1"/>
    <property type="molecule type" value="Genomic_DNA"/>
</dbReference>
<dbReference type="SUPFAM" id="SSF52172">
    <property type="entry name" value="CheY-like"/>
    <property type="match status" value="1"/>
</dbReference>
<evidence type="ECO:0000256" key="1">
    <source>
        <dbReference type="ARBA" id="ARBA00022553"/>
    </source>
</evidence>
<gene>
    <name evidence="4" type="ORF">FEM33_16565</name>
</gene>
<dbReference type="PANTHER" id="PTHR44591">
    <property type="entry name" value="STRESS RESPONSE REGULATOR PROTEIN 1"/>
    <property type="match status" value="1"/>
</dbReference>
<dbReference type="Pfam" id="PF00072">
    <property type="entry name" value="Response_reg"/>
    <property type="match status" value="1"/>
</dbReference>
<dbReference type="AlphaFoldDB" id="A0A5M8QQE6"/>
<dbReference type="Gene3D" id="3.40.50.2300">
    <property type="match status" value="1"/>
</dbReference>
<dbReference type="Proteomes" id="UP000323994">
    <property type="component" value="Unassembled WGS sequence"/>
</dbReference>
<feature type="modified residue" description="4-aspartylphosphate" evidence="2">
    <location>
        <position position="63"/>
    </location>
</feature>
<feature type="domain" description="Response regulatory" evidence="3">
    <location>
        <begin position="6"/>
        <end position="130"/>
    </location>
</feature>
<name>A0A5M8QQE6_9BACT</name>
<dbReference type="RefSeq" id="WP_139013112.1">
    <property type="nucleotide sequence ID" value="NZ_VBSN01000049.1"/>
</dbReference>
<evidence type="ECO:0000256" key="2">
    <source>
        <dbReference type="PROSITE-ProRule" id="PRU00169"/>
    </source>
</evidence>
<organism evidence="4 5">
    <name type="scientific">Dyadobacter flavalbus</name>
    <dbReference type="NCBI Taxonomy" id="2579942"/>
    <lineage>
        <taxon>Bacteria</taxon>
        <taxon>Pseudomonadati</taxon>
        <taxon>Bacteroidota</taxon>
        <taxon>Cytophagia</taxon>
        <taxon>Cytophagales</taxon>
        <taxon>Spirosomataceae</taxon>
        <taxon>Dyadobacter</taxon>
    </lineage>
</organism>
<keyword evidence="5" id="KW-1185">Reference proteome</keyword>
<dbReference type="GO" id="GO:0000160">
    <property type="term" value="P:phosphorelay signal transduction system"/>
    <property type="evidence" value="ECO:0007669"/>
    <property type="project" value="InterPro"/>
</dbReference>